<feature type="compositionally biased region" description="Polar residues" evidence="1">
    <location>
        <begin position="1"/>
        <end position="16"/>
    </location>
</feature>
<accession>A0A6A5Y857</accession>
<organism evidence="2 3">
    <name type="scientific">Aaosphaeria arxii CBS 175.79</name>
    <dbReference type="NCBI Taxonomy" id="1450172"/>
    <lineage>
        <taxon>Eukaryota</taxon>
        <taxon>Fungi</taxon>
        <taxon>Dikarya</taxon>
        <taxon>Ascomycota</taxon>
        <taxon>Pezizomycotina</taxon>
        <taxon>Dothideomycetes</taxon>
        <taxon>Pleosporomycetidae</taxon>
        <taxon>Pleosporales</taxon>
        <taxon>Pleosporales incertae sedis</taxon>
        <taxon>Aaosphaeria</taxon>
    </lineage>
</organism>
<proteinExistence type="predicted"/>
<evidence type="ECO:0000256" key="1">
    <source>
        <dbReference type="SAM" id="MobiDB-lite"/>
    </source>
</evidence>
<name>A0A6A5Y857_9PLEO</name>
<feature type="region of interest" description="Disordered" evidence="1">
    <location>
        <begin position="1"/>
        <end position="21"/>
    </location>
</feature>
<dbReference type="EMBL" id="ML978066">
    <property type="protein sequence ID" value="KAF2020744.1"/>
    <property type="molecule type" value="Genomic_DNA"/>
</dbReference>
<evidence type="ECO:0000313" key="2">
    <source>
        <dbReference type="EMBL" id="KAF2020744.1"/>
    </source>
</evidence>
<reference evidence="2" key="1">
    <citation type="journal article" date="2020" name="Stud. Mycol.">
        <title>101 Dothideomycetes genomes: a test case for predicting lifestyles and emergence of pathogens.</title>
        <authorList>
            <person name="Haridas S."/>
            <person name="Albert R."/>
            <person name="Binder M."/>
            <person name="Bloem J."/>
            <person name="Labutti K."/>
            <person name="Salamov A."/>
            <person name="Andreopoulos B."/>
            <person name="Baker S."/>
            <person name="Barry K."/>
            <person name="Bills G."/>
            <person name="Bluhm B."/>
            <person name="Cannon C."/>
            <person name="Castanera R."/>
            <person name="Culley D."/>
            <person name="Daum C."/>
            <person name="Ezra D."/>
            <person name="Gonzalez J."/>
            <person name="Henrissat B."/>
            <person name="Kuo A."/>
            <person name="Liang C."/>
            <person name="Lipzen A."/>
            <person name="Lutzoni F."/>
            <person name="Magnuson J."/>
            <person name="Mondo S."/>
            <person name="Nolan M."/>
            <person name="Ohm R."/>
            <person name="Pangilinan J."/>
            <person name="Park H.-J."/>
            <person name="Ramirez L."/>
            <person name="Alfaro M."/>
            <person name="Sun H."/>
            <person name="Tritt A."/>
            <person name="Yoshinaga Y."/>
            <person name="Zwiers L.-H."/>
            <person name="Turgeon B."/>
            <person name="Goodwin S."/>
            <person name="Spatafora J."/>
            <person name="Crous P."/>
            <person name="Grigoriev I."/>
        </authorList>
    </citation>
    <scope>NUCLEOTIDE SEQUENCE</scope>
    <source>
        <strain evidence="2">CBS 175.79</strain>
    </source>
</reference>
<keyword evidence="3" id="KW-1185">Reference proteome</keyword>
<protein>
    <submittedName>
        <fullName evidence="2">Uncharacterized protein</fullName>
    </submittedName>
</protein>
<evidence type="ECO:0000313" key="3">
    <source>
        <dbReference type="Proteomes" id="UP000799778"/>
    </source>
</evidence>
<sequence>MSPSHTANLHSRSNASLVPFGLPPGPSVPRRGFESLMCIHTKVAPPMLYGMIHYIMTARISFNLALFPPSAWGLGASFSLFRGTVMM</sequence>
<dbReference type="Proteomes" id="UP000799778">
    <property type="component" value="Unassembled WGS sequence"/>
</dbReference>
<gene>
    <name evidence="2" type="ORF">BU24DRAFT_7834</name>
</gene>
<dbReference type="RefSeq" id="XP_033389083.1">
    <property type="nucleotide sequence ID" value="XM_033534630.1"/>
</dbReference>
<dbReference type="GeneID" id="54292027"/>
<dbReference type="AlphaFoldDB" id="A0A6A5Y857"/>